<dbReference type="AlphaFoldDB" id="A0A0Q3IBZ3"/>
<organism evidence="2 4">
    <name type="scientific">Bosea thiooxidans</name>
    <dbReference type="NCBI Taxonomy" id="53254"/>
    <lineage>
        <taxon>Bacteria</taxon>
        <taxon>Pseudomonadati</taxon>
        <taxon>Pseudomonadota</taxon>
        <taxon>Alphaproteobacteria</taxon>
        <taxon>Hyphomicrobiales</taxon>
        <taxon>Boseaceae</taxon>
        <taxon>Bosea</taxon>
    </lineage>
</organism>
<keyword evidence="1" id="KW-0732">Signal</keyword>
<keyword evidence="4" id="KW-1185">Reference proteome</keyword>
<dbReference type="OrthoDB" id="8479639at2"/>
<proteinExistence type="predicted"/>
<evidence type="ECO:0000313" key="3">
    <source>
        <dbReference type="EMBL" id="SKB98144.1"/>
    </source>
</evidence>
<sequence>MTINRSIARIATTAGLCLFVWGARAEVPANGQAYMDAAFTSVESLIKASQTLKPVLPRLADPVDGKVLADLWNAPAILGKGPYAAPDITALLDIIQKQTRVLQIYALFTPEPGRKEPDQAANAVEFQDELTRSRSFLLKAVGAALPAINDFATNLKPEEKTDARIRGLREMRVGLQEIVVGSALALRSPGLRDGNRLLLARGFAENAAGIAAGLEQPDRQALVGALQAAKPNLKPDAQKAIAEFVTAFSAAPCEGLCKLD</sequence>
<feature type="signal peptide" evidence="1">
    <location>
        <begin position="1"/>
        <end position="25"/>
    </location>
</feature>
<feature type="chain" id="PRO_5014520424" evidence="1">
    <location>
        <begin position="26"/>
        <end position="260"/>
    </location>
</feature>
<dbReference type="EMBL" id="LMAR01000001">
    <property type="protein sequence ID" value="KQK32431.1"/>
    <property type="molecule type" value="Genomic_DNA"/>
</dbReference>
<evidence type="ECO:0000313" key="4">
    <source>
        <dbReference type="Proteomes" id="UP000051562"/>
    </source>
</evidence>
<dbReference type="STRING" id="53254.SAMN05660750_03449"/>
<gene>
    <name evidence="2" type="ORF">ARD30_01230</name>
    <name evidence="3" type="ORF">SAMN05660750_03449</name>
</gene>
<name>A0A0Q3IBZ3_9HYPH</name>
<dbReference type="Proteomes" id="UP000051562">
    <property type="component" value="Unassembled WGS sequence"/>
</dbReference>
<dbReference type="Proteomes" id="UP000190130">
    <property type="component" value="Unassembled WGS sequence"/>
</dbReference>
<evidence type="ECO:0000313" key="2">
    <source>
        <dbReference type="EMBL" id="KQK32431.1"/>
    </source>
</evidence>
<dbReference type="EMBL" id="FUYX01000009">
    <property type="protein sequence ID" value="SKB98144.1"/>
    <property type="molecule type" value="Genomic_DNA"/>
</dbReference>
<reference evidence="3 5" key="2">
    <citation type="submission" date="2017-02" db="EMBL/GenBank/DDBJ databases">
        <authorList>
            <person name="Peterson S.W."/>
        </authorList>
    </citation>
    <scope>NUCLEOTIDE SEQUENCE [LARGE SCALE GENOMIC DNA]</scope>
    <source>
        <strain evidence="3 5">DSM 9653</strain>
    </source>
</reference>
<evidence type="ECO:0000313" key="5">
    <source>
        <dbReference type="Proteomes" id="UP000190130"/>
    </source>
</evidence>
<dbReference type="RefSeq" id="WP_055726376.1">
    <property type="nucleotide sequence ID" value="NZ_FUYX01000009.1"/>
</dbReference>
<evidence type="ECO:0000256" key="1">
    <source>
        <dbReference type="SAM" id="SignalP"/>
    </source>
</evidence>
<accession>A0A0Q3IBZ3</accession>
<protein>
    <submittedName>
        <fullName evidence="2">Uncharacterized protein</fullName>
    </submittedName>
</protein>
<reference evidence="2 4" key="1">
    <citation type="submission" date="2015-10" db="EMBL/GenBank/DDBJ databases">
        <title>Draft genome of Bosea thiooxidans.</title>
        <authorList>
            <person name="Wang X."/>
        </authorList>
    </citation>
    <scope>NUCLEOTIDE SEQUENCE [LARGE SCALE GENOMIC DNA]</scope>
    <source>
        <strain evidence="2 4">CGMCC 9174</strain>
    </source>
</reference>